<keyword evidence="2" id="KW-1185">Reference proteome</keyword>
<dbReference type="RefSeq" id="WP_345766489.1">
    <property type="nucleotide sequence ID" value="NZ_CP154834.1"/>
</dbReference>
<reference evidence="1 2" key="1">
    <citation type="submission" date="2024-04" db="EMBL/GenBank/DDBJ databases">
        <title>Genome sequencing and assembly of rice foliar adapted Chryseobacterium endophyticum OsEnb-ALM-A6.</title>
        <authorList>
            <person name="Kumar S."/>
            <person name="Javed M."/>
            <person name="Chouhan V."/>
            <person name="Charishma K."/>
            <person name="Patel A."/>
            <person name="Kumar M."/>
            <person name="Sahu K.P."/>
            <person name="Kumar A."/>
        </authorList>
    </citation>
    <scope>NUCLEOTIDE SEQUENCE [LARGE SCALE GENOMIC DNA]</scope>
    <source>
        <strain evidence="1 2">OsEnb-ALM-A6</strain>
    </source>
</reference>
<accession>A0AAU6WR61</accession>
<name>A0AAU6WR61_9FLAO</name>
<dbReference type="Proteomes" id="UP001463665">
    <property type="component" value="Chromosome"/>
</dbReference>
<evidence type="ECO:0000313" key="2">
    <source>
        <dbReference type="Proteomes" id="UP001463665"/>
    </source>
</evidence>
<proteinExistence type="predicted"/>
<dbReference type="AlphaFoldDB" id="A0AAU6WR61"/>
<organism evidence="1 2">
    <name type="scientific">Chryseobacterium endophyticum</name>
    <dbReference type="NCBI Taxonomy" id="1854762"/>
    <lineage>
        <taxon>Bacteria</taxon>
        <taxon>Pseudomonadati</taxon>
        <taxon>Bacteroidota</taxon>
        <taxon>Flavobacteriia</taxon>
        <taxon>Flavobacteriales</taxon>
        <taxon>Weeksellaceae</taxon>
        <taxon>Chryseobacterium group</taxon>
        <taxon>Chryseobacterium</taxon>
    </lineage>
</organism>
<dbReference type="EMBL" id="CP154834">
    <property type="protein sequence ID" value="XAO74317.1"/>
    <property type="molecule type" value="Genomic_DNA"/>
</dbReference>
<sequence>MTLNKNNNGQNKYIDYTSFSNGGNHLWSKGTVNNGLRKYVDYCNANGITNTISHANVWAWEGSKQTGATPMLYKYQQLPLMSSFANIGQANFWHNLTNILSGFTINLVPKHLRPDQIYTGLNPRSNETISDSRRIHQLIFHESGHYSHASKVGASYWAQLFASEISNIHLHGGDPYYDGTSPSLQAGARIGLAEGWATVTEFYVSNSYYNSSIIRSNTGSSRQHMSNVNGILEGFNIIDRPMNATRTDEWSWFSHGLIVDILDTGRNNGTADQSVHRNGSGAFLNTVLDEVSIQSGSIYNLGPVFSRLTSSVNSAADLKNPLMSAYPAQSSKINTLFQNYGY</sequence>
<evidence type="ECO:0000313" key="1">
    <source>
        <dbReference type="EMBL" id="XAO74317.1"/>
    </source>
</evidence>
<gene>
    <name evidence="1" type="ORF">AAFP95_22395</name>
</gene>
<protein>
    <submittedName>
        <fullName evidence="1">Uncharacterized protein</fullName>
    </submittedName>
</protein>